<feature type="transmembrane region" description="Helical" evidence="1">
    <location>
        <begin position="23"/>
        <end position="42"/>
    </location>
</feature>
<gene>
    <name evidence="2" type="ORF">POM99_01160</name>
</gene>
<dbReference type="RefSeq" id="WP_277274902.1">
    <property type="nucleotide sequence ID" value="NZ_JAROCY010000001.1"/>
</dbReference>
<dbReference type="EMBL" id="JAROCY010000001">
    <property type="protein sequence ID" value="MDF8331798.1"/>
    <property type="molecule type" value="Genomic_DNA"/>
</dbReference>
<accession>A0ABT6CCY9</accession>
<evidence type="ECO:0000313" key="3">
    <source>
        <dbReference type="Proteomes" id="UP001222770"/>
    </source>
</evidence>
<evidence type="ECO:0008006" key="4">
    <source>
        <dbReference type="Google" id="ProtNLM"/>
    </source>
</evidence>
<keyword evidence="3" id="KW-1185">Reference proteome</keyword>
<proteinExistence type="predicted"/>
<organism evidence="2 3">
    <name type="scientific">Novosphingobium cyanobacteriorum</name>
    <dbReference type="NCBI Taxonomy" id="3024215"/>
    <lineage>
        <taxon>Bacteria</taxon>
        <taxon>Pseudomonadati</taxon>
        <taxon>Pseudomonadota</taxon>
        <taxon>Alphaproteobacteria</taxon>
        <taxon>Sphingomonadales</taxon>
        <taxon>Sphingomonadaceae</taxon>
        <taxon>Novosphingobium</taxon>
    </lineage>
</organism>
<keyword evidence="1" id="KW-0472">Membrane</keyword>
<comment type="caution">
    <text evidence="2">The sequence shown here is derived from an EMBL/GenBank/DDBJ whole genome shotgun (WGS) entry which is preliminary data.</text>
</comment>
<name>A0ABT6CCY9_9SPHN</name>
<keyword evidence="1" id="KW-1133">Transmembrane helix</keyword>
<sequence>MIKAQTSTAGGELVEPPQRRDRISAIALILAVGMAFGLTGCVSKLAEGRVRSALVASGLSDANAACMAERMTDRLSIGQLRKLQALQGPKRSLADWTAAVRRVGDRQLIEVTGSSALLCATGFAPEKKRR</sequence>
<evidence type="ECO:0000256" key="1">
    <source>
        <dbReference type="SAM" id="Phobius"/>
    </source>
</evidence>
<evidence type="ECO:0000313" key="2">
    <source>
        <dbReference type="EMBL" id="MDF8331798.1"/>
    </source>
</evidence>
<keyword evidence="1" id="KW-0812">Transmembrane</keyword>
<reference evidence="2 3" key="1">
    <citation type="submission" date="2023-03" db="EMBL/GenBank/DDBJ databases">
        <title>Novosphingobium cyanobacteriorum sp. nov., isolated from a eutrophic reservoir during the Microcystis bloom period.</title>
        <authorList>
            <person name="Kang M."/>
            <person name="Le V."/>
            <person name="Ko S.-R."/>
            <person name="Lee S.-A."/>
            <person name="Ahn C.-Y."/>
        </authorList>
    </citation>
    <scope>NUCLEOTIDE SEQUENCE [LARGE SCALE GENOMIC DNA]</scope>
    <source>
        <strain evidence="2 3">HBC54</strain>
    </source>
</reference>
<protein>
    <recommendedName>
        <fullName evidence="4">Lipoprotein</fullName>
    </recommendedName>
</protein>
<dbReference type="Proteomes" id="UP001222770">
    <property type="component" value="Unassembled WGS sequence"/>
</dbReference>